<dbReference type="EMBL" id="JAFLNC010000006">
    <property type="protein sequence ID" value="MBO0335256.1"/>
    <property type="molecule type" value="Genomic_DNA"/>
</dbReference>
<gene>
    <name evidence="1" type="ORF">J0X12_16665</name>
</gene>
<name>A0ABS3F9S0_9PROT</name>
<protein>
    <submittedName>
        <fullName evidence="1">Uncharacterized protein</fullName>
    </submittedName>
</protein>
<dbReference type="RefSeq" id="WP_207047574.1">
    <property type="nucleotide sequence ID" value="NZ_JAFLNC010000006.1"/>
</dbReference>
<sequence>MEKKRIKLNALQSKTLVLLQILARDPDSATPVGDNGDIRITRLPHAHGNHMHVGEFVIASRDATGLSNKSVWTALSRKGLVRENWEEEIILTAEGLAFSTGLENKFLTASDH</sequence>
<evidence type="ECO:0000313" key="1">
    <source>
        <dbReference type="EMBL" id="MBO0335256.1"/>
    </source>
</evidence>
<keyword evidence="2" id="KW-1185">Reference proteome</keyword>
<comment type="caution">
    <text evidence="1">The sequence shown here is derived from an EMBL/GenBank/DDBJ whole genome shotgun (WGS) entry which is preliminary data.</text>
</comment>
<evidence type="ECO:0000313" key="2">
    <source>
        <dbReference type="Proteomes" id="UP000664761"/>
    </source>
</evidence>
<proteinExistence type="predicted"/>
<accession>A0ABS3F9S0</accession>
<dbReference type="Proteomes" id="UP000664761">
    <property type="component" value="Unassembled WGS sequence"/>
</dbReference>
<reference evidence="1 2" key="1">
    <citation type="submission" date="2021-03" db="EMBL/GenBank/DDBJ databases">
        <title>Sneathiella sp. CAU 1612 isolated from Kang Won-do.</title>
        <authorList>
            <person name="Kim W."/>
        </authorList>
    </citation>
    <scope>NUCLEOTIDE SEQUENCE [LARGE SCALE GENOMIC DNA]</scope>
    <source>
        <strain evidence="1 2">CAU 1612</strain>
    </source>
</reference>
<organism evidence="1 2">
    <name type="scientific">Sneathiella sedimenti</name>
    <dbReference type="NCBI Taxonomy" id="2816034"/>
    <lineage>
        <taxon>Bacteria</taxon>
        <taxon>Pseudomonadati</taxon>
        <taxon>Pseudomonadota</taxon>
        <taxon>Alphaproteobacteria</taxon>
        <taxon>Sneathiellales</taxon>
        <taxon>Sneathiellaceae</taxon>
        <taxon>Sneathiella</taxon>
    </lineage>
</organism>